<organism evidence="3 4">
    <name type="scientific">Trifolium medium</name>
    <dbReference type="NCBI Taxonomy" id="97028"/>
    <lineage>
        <taxon>Eukaryota</taxon>
        <taxon>Viridiplantae</taxon>
        <taxon>Streptophyta</taxon>
        <taxon>Embryophyta</taxon>
        <taxon>Tracheophyta</taxon>
        <taxon>Spermatophyta</taxon>
        <taxon>Magnoliopsida</taxon>
        <taxon>eudicotyledons</taxon>
        <taxon>Gunneridae</taxon>
        <taxon>Pentapetalae</taxon>
        <taxon>rosids</taxon>
        <taxon>fabids</taxon>
        <taxon>Fabales</taxon>
        <taxon>Fabaceae</taxon>
        <taxon>Papilionoideae</taxon>
        <taxon>50 kb inversion clade</taxon>
        <taxon>NPAAA clade</taxon>
        <taxon>Hologalegina</taxon>
        <taxon>IRL clade</taxon>
        <taxon>Trifolieae</taxon>
        <taxon>Trifolium</taxon>
    </lineage>
</organism>
<comment type="caution">
    <text evidence="3">The sequence shown here is derived from an EMBL/GenBank/DDBJ whole genome shotgun (WGS) entry which is preliminary data.</text>
</comment>
<proteinExistence type="predicted"/>
<dbReference type="Gene3D" id="3.50.30.30">
    <property type="match status" value="1"/>
</dbReference>
<evidence type="ECO:0000256" key="1">
    <source>
        <dbReference type="ARBA" id="ARBA00022729"/>
    </source>
</evidence>
<keyword evidence="2" id="KW-0325">Glycoprotein</keyword>
<accession>A0A392TZS3</accession>
<dbReference type="AlphaFoldDB" id="A0A392TZS3"/>
<reference evidence="3 4" key="1">
    <citation type="journal article" date="2018" name="Front. Plant Sci.">
        <title>Red Clover (Trifolium pratense) and Zigzag Clover (T. medium) - A Picture of Genomic Similarities and Differences.</title>
        <authorList>
            <person name="Dluhosova J."/>
            <person name="Istvanek J."/>
            <person name="Nedelnik J."/>
            <person name="Repkova J."/>
        </authorList>
    </citation>
    <scope>NUCLEOTIDE SEQUENCE [LARGE SCALE GENOMIC DNA]</scope>
    <source>
        <strain evidence="4">cv. 10/8</strain>
        <tissue evidence="3">Leaf</tissue>
    </source>
</reference>
<name>A0A392TZS3_9FABA</name>
<dbReference type="EMBL" id="LXQA010673687">
    <property type="protein sequence ID" value="MCI65335.1"/>
    <property type="molecule type" value="Genomic_DNA"/>
</dbReference>
<sequence length="70" mass="8101">MDSPEESTDADGYIEKIVIPSALIDKSFGDSLKESLNNKDEVLLRIDWRESVPHPDNRVEYEFWTNSNDE</sequence>
<keyword evidence="4" id="KW-1185">Reference proteome</keyword>
<evidence type="ECO:0000313" key="3">
    <source>
        <dbReference type="EMBL" id="MCI65335.1"/>
    </source>
</evidence>
<dbReference type="PANTHER" id="PTHR22702:SF4">
    <property type="entry name" value="VACUOLAR-SORTING RECEPTOR 6-LIKE"/>
    <property type="match status" value="1"/>
</dbReference>
<keyword evidence="3" id="KW-0675">Receptor</keyword>
<dbReference type="PANTHER" id="PTHR22702">
    <property type="entry name" value="PROTEASE-ASSOCIATED DOMAIN-CONTAINING PROTEIN"/>
    <property type="match status" value="1"/>
</dbReference>
<protein>
    <submittedName>
        <fullName evidence="3">Vacuolar-sorting receptor 6-like</fullName>
    </submittedName>
</protein>
<keyword evidence="1" id="KW-0732">Signal</keyword>
<evidence type="ECO:0000256" key="2">
    <source>
        <dbReference type="ARBA" id="ARBA00023180"/>
    </source>
</evidence>
<evidence type="ECO:0000313" key="4">
    <source>
        <dbReference type="Proteomes" id="UP000265520"/>
    </source>
</evidence>
<feature type="non-terminal residue" evidence="3">
    <location>
        <position position="70"/>
    </location>
</feature>
<dbReference type="Proteomes" id="UP000265520">
    <property type="component" value="Unassembled WGS sequence"/>
</dbReference>